<organism evidence="1 2">
    <name type="scientific">Phytophthora aleatoria</name>
    <dbReference type="NCBI Taxonomy" id="2496075"/>
    <lineage>
        <taxon>Eukaryota</taxon>
        <taxon>Sar</taxon>
        <taxon>Stramenopiles</taxon>
        <taxon>Oomycota</taxon>
        <taxon>Peronosporomycetes</taxon>
        <taxon>Peronosporales</taxon>
        <taxon>Peronosporaceae</taxon>
        <taxon>Phytophthora</taxon>
    </lineage>
</organism>
<name>A0A8J5M9T3_9STRA</name>
<reference evidence="1" key="1">
    <citation type="submission" date="2021-01" db="EMBL/GenBank/DDBJ databases">
        <title>Phytophthora aleatoria, a newly-described species from Pinus radiata is distinct from Phytophthora cactorum isolates based on comparative genomics.</title>
        <authorList>
            <person name="Mcdougal R."/>
            <person name="Panda P."/>
            <person name="Williams N."/>
            <person name="Studholme D.J."/>
        </authorList>
    </citation>
    <scope>NUCLEOTIDE SEQUENCE</scope>
    <source>
        <strain evidence="1">NZFS 4037</strain>
    </source>
</reference>
<dbReference type="AlphaFoldDB" id="A0A8J5M9T3"/>
<sequence length="53" mass="5914">FEVGSSHVKRLGTPLFPSWVNLLETPPQIEPNYAGDDVVPSTKSKLLGFERCR</sequence>
<accession>A0A8J5M9T3</accession>
<keyword evidence="2" id="KW-1185">Reference proteome</keyword>
<proteinExistence type="predicted"/>
<dbReference type="EMBL" id="JAENGY010000237">
    <property type="protein sequence ID" value="KAG6968513.1"/>
    <property type="molecule type" value="Genomic_DNA"/>
</dbReference>
<dbReference type="Proteomes" id="UP000709295">
    <property type="component" value="Unassembled WGS sequence"/>
</dbReference>
<comment type="caution">
    <text evidence="1">The sequence shown here is derived from an EMBL/GenBank/DDBJ whole genome shotgun (WGS) entry which is preliminary data.</text>
</comment>
<feature type="non-terminal residue" evidence="1">
    <location>
        <position position="1"/>
    </location>
</feature>
<evidence type="ECO:0000313" key="2">
    <source>
        <dbReference type="Proteomes" id="UP000709295"/>
    </source>
</evidence>
<evidence type="ECO:0000313" key="1">
    <source>
        <dbReference type="EMBL" id="KAG6968513.1"/>
    </source>
</evidence>
<gene>
    <name evidence="1" type="ORF">JG688_00005778</name>
</gene>
<protein>
    <submittedName>
        <fullName evidence="1">Uncharacterized protein</fullName>
    </submittedName>
</protein>